<accession>A0A8J3VCU8</accession>
<keyword evidence="1" id="KW-1133">Transmembrane helix</keyword>
<keyword evidence="3" id="KW-1185">Reference proteome</keyword>
<feature type="transmembrane region" description="Helical" evidence="1">
    <location>
        <begin position="98"/>
        <end position="117"/>
    </location>
</feature>
<evidence type="ECO:0000313" key="3">
    <source>
        <dbReference type="Proteomes" id="UP000612899"/>
    </source>
</evidence>
<proteinExistence type="predicted"/>
<sequence>MKIDADQVGLLGGAAIAGVIAISASDGPYEPFETVIGIVLAVLVAAGFRPRYAKSPREQFFNSVPPAMVGGLLAALIVAFPFQQWIYPRKPNPDPAELIVLSWWLAAVWLVVTAALAKRLASKAARASGRSPTA</sequence>
<feature type="transmembrane region" description="Helical" evidence="1">
    <location>
        <begin position="31"/>
        <end position="48"/>
    </location>
</feature>
<dbReference type="AlphaFoldDB" id="A0A8J3VCU8"/>
<comment type="caution">
    <text evidence="2">The sequence shown here is derived from an EMBL/GenBank/DDBJ whole genome shotgun (WGS) entry which is preliminary data.</text>
</comment>
<dbReference type="RefSeq" id="WP_203906839.1">
    <property type="nucleotide sequence ID" value="NZ_BONY01000004.1"/>
</dbReference>
<evidence type="ECO:0000313" key="2">
    <source>
        <dbReference type="EMBL" id="GIH02919.1"/>
    </source>
</evidence>
<reference evidence="2" key="1">
    <citation type="submission" date="2021-01" db="EMBL/GenBank/DDBJ databases">
        <title>Whole genome shotgun sequence of Rhizocola hellebori NBRC 109834.</title>
        <authorList>
            <person name="Komaki H."/>
            <person name="Tamura T."/>
        </authorList>
    </citation>
    <scope>NUCLEOTIDE SEQUENCE</scope>
    <source>
        <strain evidence="2">NBRC 109834</strain>
    </source>
</reference>
<keyword evidence="1" id="KW-0472">Membrane</keyword>
<keyword evidence="1" id="KW-0812">Transmembrane</keyword>
<organism evidence="2 3">
    <name type="scientific">Rhizocola hellebori</name>
    <dbReference type="NCBI Taxonomy" id="1392758"/>
    <lineage>
        <taxon>Bacteria</taxon>
        <taxon>Bacillati</taxon>
        <taxon>Actinomycetota</taxon>
        <taxon>Actinomycetes</taxon>
        <taxon>Micromonosporales</taxon>
        <taxon>Micromonosporaceae</taxon>
        <taxon>Rhizocola</taxon>
    </lineage>
</organism>
<evidence type="ECO:0000256" key="1">
    <source>
        <dbReference type="SAM" id="Phobius"/>
    </source>
</evidence>
<dbReference type="SUPFAM" id="SSF111352">
    <property type="entry name" value="Ammonium transporter"/>
    <property type="match status" value="1"/>
</dbReference>
<feature type="transmembrane region" description="Helical" evidence="1">
    <location>
        <begin position="60"/>
        <end position="86"/>
    </location>
</feature>
<dbReference type="Proteomes" id="UP000612899">
    <property type="component" value="Unassembled WGS sequence"/>
</dbReference>
<gene>
    <name evidence="2" type="ORF">Rhe02_09860</name>
</gene>
<feature type="transmembrane region" description="Helical" evidence="1">
    <location>
        <begin position="7"/>
        <end position="25"/>
    </location>
</feature>
<name>A0A8J3VCU8_9ACTN</name>
<dbReference type="EMBL" id="BONY01000004">
    <property type="protein sequence ID" value="GIH02919.1"/>
    <property type="molecule type" value="Genomic_DNA"/>
</dbReference>
<protein>
    <submittedName>
        <fullName evidence="2">Uncharacterized protein</fullName>
    </submittedName>
</protein>